<proteinExistence type="predicted"/>
<evidence type="ECO:0000259" key="7">
    <source>
        <dbReference type="Pfam" id="PF00891"/>
    </source>
</evidence>
<dbReference type="FunFam" id="1.10.10.10:FF:000213">
    <property type="entry name" value="Coniferyl alcohol 9-O-methyltransferase"/>
    <property type="match status" value="1"/>
</dbReference>
<accession>A0A834SGY7</accession>
<evidence type="ECO:0000256" key="5">
    <source>
        <dbReference type="ARBA" id="ARBA00066355"/>
    </source>
</evidence>
<evidence type="ECO:0000259" key="8">
    <source>
        <dbReference type="Pfam" id="PF08100"/>
    </source>
</evidence>
<feature type="domain" description="O-methyltransferase C-terminal" evidence="7">
    <location>
        <begin position="127"/>
        <end position="335"/>
    </location>
</feature>
<dbReference type="SUPFAM" id="SSF53335">
    <property type="entry name" value="S-adenosyl-L-methionine-dependent methyltransferases"/>
    <property type="match status" value="1"/>
</dbReference>
<evidence type="ECO:0000256" key="1">
    <source>
        <dbReference type="ARBA" id="ARBA00022603"/>
    </source>
</evidence>
<dbReference type="GO" id="GO:0033800">
    <property type="term" value="F:isoflavone 7-O-methyltransferase activity"/>
    <property type="evidence" value="ECO:0007669"/>
    <property type="project" value="UniProtKB-EC"/>
</dbReference>
<evidence type="ECO:0000256" key="6">
    <source>
        <dbReference type="PIRSR" id="PIRSR005739-1"/>
    </source>
</evidence>
<sequence>MGSKGGNDMFEGQAQLYRVLMNFVSSMGLKAAIELRIADIIQTHGQPITLSELLSALQIDPVRSSFLYRLMRLLAHDGLFEKSKVKGEEAYDLTPCSRLLLKNHVPSLISLVQLMFDPALTQPYQVLGEWLLRKDDVRVTHFEAVFGKGFWEYGSENPEFAKLFNESMGSDSEMMNLVLEDCKHVFEGVNSLVDGGGGVGETARIISNQFPNIKCTVVDLPHVVSGLQDSENVKFLGGDMRQHIPSADVILFKNVLHTFNDEDCVEILKKSRKAISGKGKDGKVVLIDVVINEKKDTYELTKTKIYFDLLMMVLTPGRDREEKEWDKIFKEAGFSHYDIAHFGVRSLLQVYP</sequence>
<dbReference type="AlphaFoldDB" id="A0A834SGY7"/>
<dbReference type="GO" id="GO:0046983">
    <property type="term" value="F:protein dimerization activity"/>
    <property type="evidence" value="ECO:0007669"/>
    <property type="project" value="InterPro"/>
</dbReference>
<keyword evidence="1 9" id="KW-0489">Methyltransferase</keyword>
<dbReference type="Pfam" id="PF00891">
    <property type="entry name" value="Methyltransf_2"/>
    <property type="match status" value="1"/>
</dbReference>
<comment type="catalytic activity">
    <reaction evidence="4">
        <text>a 7-hydroxyisoflavone + S-adenosyl-L-methionine = a 7-methoxyisoflavone + S-adenosyl-L-homocysteine + H(+)</text>
        <dbReference type="Rhea" id="RHEA:17933"/>
        <dbReference type="ChEBI" id="CHEBI:15378"/>
        <dbReference type="ChEBI" id="CHEBI:55465"/>
        <dbReference type="ChEBI" id="CHEBI:57856"/>
        <dbReference type="ChEBI" id="CHEBI:59789"/>
        <dbReference type="ChEBI" id="CHEBI:140356"/>
        <dbReference type="EC" id="2.1.1.150"/>
    </reaction>
</comment>
<dbReference type="FunFam" id="3.40.50.150:FF:000057">
    <property type="entry name" value="O-methyltransferase ZRP4"/>
    <property type="match status" value="1"/>
</dbReference>
<feature type="domain" description="O-methyltransferase dimerisation" evidence="8">
    <location>
        <begin position="20"/>
        <end position="102"/>
    </location>
</feature>
<dbReference type="InterPro" id="IPR029063">
    <property type="entry name" value="SAM-dependent_MTases_sf"/>
</dbReference>
<dbReference type="EMBL" id="JAAIUW010000013">
    <property type="protein sequence ID" value="KAF7803386.1"/>
    <property type="molecule type" value="Genomic_DNA"/>
</dbReference>
<evidence type="ECO:0000313" key="10">
    <source>
        <dbReference type="Proteomes" id="UP000634136"/>
    </source>
</evidence>
<dbReference type="InterPro" id="IPR012967">
    <property type="entry name" value="COMT_dimerisation"/>
</dbReference>
<organism evidence="9 10">
    <name type="scientific">Senna tora</name>
    <dbReference type="NCBI Taxonomy" id="362788"/>
    <lineage>
        <taxon>Eukaryota</taxon>
        <taxon>Viridiplantae</taxon>
        <taxon>Streptophyta</taxon>
        <taxon>Embryophyta</taxon>
        <taxon>Tracheophyta</taxon>
        <taxon>Spermatophyta</taxon>
        <taxon>Magnoliopsida</taxon>
        <taxon>eudicotyledons</taxon>
        <taxon>Gunneridae</taxon>
        <taxon>Pentapetalae</taxon>
        <taxon>rosids</taxon>
        <taxon>fabids</taxon>
        <taxon>Fabales</taxon>
        <taxon>Fabaceae</taxon>
        <taxon>Caesalpinioideae</taxon>
        <taxon>Cassia clade</taxon>
        <taxon>Senna</taxon>
    </lineage>
</organism>
<dbReference type="SUPFAM" id="SSF46785">
    <property type="entry name" value="Winged helix' DNA-binding domain"/>
    <property type="match status" value="1"/>
</dbReference>
<dbReference type="InterPro" id="IPR036390">
    <property type="entry name" value="WH_DNA-bd_sf"/>
</dbReference>
<dbReference type="PANTHER" id="PTHR11746">
    <property type="entry name" value="O-METHYLTRANSFERASE"/>
    <property type="match status" value="1"/>
</dbReference>
<evidence type="ECO:0000256" key="3">
    <source>
        <dbReference type="ARBA" id="ARBA00022691"/>
    </source>
</evidence>
<keyword evidence="10" id="KW-1185">Reference proteome</keyword>
<dbReference type="Gene3D" id="1.10.10.10">
    <property type="entry name" value="Winged helix-like DNA-binding domain superfamily/Winged helix DNA-binding domain"/>
    <property type="match status" value="1"/>
</dbReference>
<dbReference type="PIRSF" id="PIRSF005739">
    <property type="entry name" value="O-mtase"/>
    <property type="match status" value="1"/>
</dbReference>
<dbReference type="PROSITE" id="PS51683">
    <property type="entry name" value="SAM_OMT_II"/>
    <property type="match status" value="1"/>
</dbReference>
<protein>
    <recommendedName>
        <fullName evidence="5">isoflavone 7-O-methyltransferase</fullName>
        <ecNumber evidence="5">2.1.1.150</ecNumber>
    </recommendedName>
</protein>
<dbReference type="InterPro" id="IPR036388">
    <property type="entry name" value="WH-like_DNA-bd_sf"/>
</dbReference>
<feature type="active site" description="Proton acceptor" evidence="6">
    <location>
        <position position="257"/>
    </location>
</feature>
<evidence type="ECO:0000313" key="9">
    <source>
        <dbReference type="EMBL" id="KAF7803386.1"/>
    </source>
</evidence>
<dbReference type="GO" id="GO:0009717">
    <property type="term" value="P:isoflavonoid biosynthetic process"/>
    <property type="evidence" value="ECO:0007669"/>
    <property type="project" value="UniProtKB-ARBA"/>
</dbReference>
<dbReference type="InterPro" id="IPR001077">
    <property type="entry name" value="COMT_C"/>
</dbReference>
<dbReference type="EC" id="2.1.1.150" evidence="5"/>
<evidence type="ECO:0000256" key="4">
    <source>
        <dbReference type="ARBA" id="ARBA00050968"/>
    </source>
</evidence>
<dbReference type="Pfam" id="PF08100">
    <property type="entry name" value="Dimerisation"/>
    <property type="match status" value="1"/>
</dbReference>
<name>A0A834SGY7_9FABA</name>
<keyword evidence="3" id="KW-0949">S-adenosyl-L-methionine</keyword>
<dbReference type="Proteomes" id="UP000634136">
    <property type="component" value="Unassembled WGS sequence"/>
</dbReference>
<evidence type="ECO:0000256" key="2">
    <source>
        <dbReference type="ARBA" id="ARBA00022679"/>
    </source>
</evidence>
<keyword evidence="2 9" id="KW-0808">Transferase</keyword>
<gene>
    <name evidence="9" type="ORF">G2W53_042497</name>
</gene>
<dbReference type="Gene3D" id="3.40.50.150">
    <property type="entry name" value="Vaccinia Virus protein VP39"/>
    <property type="match status" value="1"/>
</dbReference>
<dbReference type="InterPro" id="IPR016461">
    <property type="entry name" value="COMT-like"/>
</dbReference>
<reference evidence="9" key="1">
    <citation type="submission" date="2020-09" db="EMBL/GenBank/DDBJ databases">
        <title>Genome-Enabled Discovery of Anthraquinone Biosynthesis in Senna tora.</title>
        <authorList>
            <person name="Kang S.-H."/>
            <person name="Pandey R.P."/>
            <person name="Lee C.-M."/>
            <person name="Sim J.-S."/>
            <person name="Jeong J.-T."/>
            <person name="Choi B.-S."/>
            <person name="Jung M."/>
            <person name="Ginzburg D."/>
            <person name="Zhao K."/>
            <person name="Won S.Y."/>
            <person name="Oh T.-J."/>
            <person name="Yu Y."/>
            <person name="Kim N.-H."/>
            <person name="Lee O.R."/>
            <person name="Lee T.-H."/>
            <person name="Bashyal P."/>
            <person name="Kim T.-S."/>
            <person name="Lee W.-H."/>
            <person name="Kawkins C."/>
            <person name="Kim C.-K."/>
            <person name="Kim J.S."/>
            <person name="Ahn B.O."/>
            <person name="Rhee S.Y."/>
            <person name="Sohng J.K."/>
        </authorList>
    </citation>
    <scope>NUCLEOTIDE SEQUENCE</scope>
    <source>
        <tissue evidence="9">Leaf</tissue>
    </source>
</reference>
<dbReference type="OrthoDB" id="1417278at2759"/>
<dbReference type="GO" id="GO:0032259">
    <property type="term" value="P:methylation"/>
    <property type="evidence" value="ECO:0007669"/>
    <property type="project" value="UniProtKB-KW"/>
</dbReference>
<comment type="caution">
    <text evidence="9">The sequence shown here is derived from an EMBL/GenBank/DDBJ whole genome shotgun (WGS) entry which is preliminary data.</text>
</comment>